<evidence type="ECO:0000313" key="12">
    <source>
        <dbReference type="EMBL" id="PAA74521.1"/>
    </source>
</evidence>
<feature type="region of interest" description="Disordered" evidence="8">
    <location>
        <begin position="169"/>
        <end position="295"/>
    </location>
</feature>
<feature type="compositionally biased region" description="Basic residues" evidence="8">
    <location>
        <begin position="240"/>
        <end position="254"/>
    </location>
</feature>
<evidence type="ECO:0000256" key="7">
    <source>
        <dbReference type="ARBA" id="ARBA00023136"/>
    </source>
</evidence>
<accession>A0A267FL80</accession>
<feature type="region of interest" description="Disordered" evidence="8">
    <location>
        <begin position="500"/>
        <end position="531"/>
    </location>
</feature>
<dbReference type="InterPro" id="IPR002524">
    <property type="entry name" value="Cation_efflux"/>
</dbReference>
<evidence type="ECO:0000256" key="9">
    <source>
        <dbReference type="SAM" id="Phobius"/>
    </source>
</evidence>
<feature type="non-terminal residue" evidence="12">
    <location>
        <position position="1"/>
    </location>
</feature>
<dbReference type="InterPro" id="IPR036837">
    <property type="entry name" value="Cation_efflux_CTD_sf"/>
</dbReference>
<feature type="compositionally biased region" description="Low complexity" evidence="8">
    <location>
        <begin position="500"/>
        <end position="511"/>
    </location>
</feature>
<evidence type="ECO:0000256" key="3">
    <source>
        <dbReference type="ARBA" id="ARBA00022448"/>
    </source>
</evidence>
<evidence type="ECO:0000259" key="10">
    <source>
        <dbReference type="Pfam" id="PF01545"/>
    </source>
</evidence>
<feature type="transmembrane region" description="Helical" evidence="9">
    <location>
        <begin position="12"/>
        <end position="33"/>
    </location>
</feature>
<dbReference type="GO" id="GO:0016020">
    <property type="term" value="C:membrane"/>
    <property type="evidence" value="ECO:0007669"/>
    <property type="project" value="UniProtKB-SubCell"/>
</dbReference>
<keyword evidence="4 9" id="KW-0812">Transmembrane</keyword>
<dbReference type="Pfam" id="PF16916">
    <property type="entry name" value="ZT_dimer"/>
    <property type="match status" value="1"/>
</dbReference>
<dbReference type="AlphaFoldDB" id="A0A267FL80"/>
<evidence type="ECO:0000256" key="1">
    <source>
        <dbReference type="ARBA" id="ARBA00004141"/>
    </source>
</evidence>
<keyword evidence="3" id="KW-0813">Transport</keyword>
<evidence type="ECO:0008006" key="14">
    <source>
        <dbReference type="Google" id="ProtNLM"/>
    </source>
</evidence>
<feature type="compositionally biased region" description="Low complexity" evidence="8">
    <location>
        <begin position="188"/>
        <end position="217"/>
    </location>
</feature>
<evidence type="ECO:0000256" key="8">
    <source>
        <dbReference type="SAM" id="MobiDB-lite"/>
    </source>
</evidence>
<evidence type="ECO:0000256" key="6">
    <source>
        <dbReference type="ARBA" id="ARBA00022989"/>
    </source>
</evidence>
<feature type="transmembrane region" description="Helical" evidence="9">
    <location>
        <begin position="80"/>
        <end position="103"/>
    </location>
</feature>
<feature type="domain" description="Cation efflux protein cytoplasmic" evidence="11">
    <location>
        <begin position="392"/>
        <end position="463"/>
    </location>
</feature>
<feature type="transmembrane region" description="Helical" evidence="9">
    <location>
        <begin position="362"/>
        <end position="380"/>
    </location>
</feature>
<keyword evidence="5" id="KW-0862">Zinc</keyword>
<reference evidence="12 13" key="1">
    <citation type="submission" date="2017-06" db="EMBL/GenBank/DDBJ databases">
        <title>A platform for efficient transgenesis in Macrostomum lignano, a flatworm model organism for stem cell research.</title>
        <authorList>
            <person name="Berezikov E."/>
        </authorList>
    </citation>
    <scope>NUCLEOTIDE SEQUENCE [LARGE SCALE GENOMIC DNA]</scope>
    <source>
        <strain evidence="12">DV1</strain>
        <tissue evidence="12">Whole organism</tissue>
    </source>
</reference>
<dbReference type="GO" id="GO:0005385">
    <property type="term" value="F:zinc ion transmembrane transporter activity"/>
    <property type="evidence" value="ECO:0007669"/>
    <property type="project" value="TreeGrafter"/>
</dbReference>
<dbReference type="SUPFAM" id="SSF160240">
    <property type="entry name" value="Cation efflux protein cytoplasmic domain-like"/>
    <property type="match status" value="1"/>
</dbReference>
<gene>
    <name evidence="12" type="ORF">BOX15_Mlig026546g1</name>
</gene>
<dbReference type="Proteomes" id="UP000215902">
    <property type="component" value="Unassembled WGS sequence"/>
</dbReference>
<dbReference type="OrthoDB" id="29444at2759"/>
<dbReference type="NCBIfam" id="TIGR01297">
    <property type="entry name" value="CDF"/>
    <property type="match status" value="1"/>
</dbReference>
<keyword evidence="7 9" id="KW-0472">Membrane</keyword>
<keyword evidence="6 9" id="KW-1133">Transmembrane helix</keyword>
<proteinExistence type="inferred from homology"/>
<comment type="caution">
    <text evidence="12">The sequence shown here is derived from an EMBL/GenBank/DDBJ whole genome shotgun (WGS) entry which is preliminary data.</text>
</comment>
<dbReference type="PANTHER" id="PTHR45820:SF4">
    <property type="entry name" value="ZINC TRANSPORTER 63C, ISOFORM F"/>
    <property type="match status" value="1"/>
</dbReference>
<dbReference type="InterPro" id="IPR058533">
    <property type="entry name" value="Cation_efflux_TM"/>
</dbReference>
<feature type="transmembrane region" description="Helical" evidence="9">
    <location>
        <begin position="303"/>
        <end position="327"/>
    </location>
</feature>
<dbReference type="PANTHER" id="PTHR45820">
    <property type="entry name" value="FI23527P1"/>
    <property type="match status" value="1"/>
</dbReference>
<feature type="transmembrane region" description="Helical" evidence="9">
    <location>
        <begin position="115"/>
        <end position="136"/>
    </location>
</feature>
<dbReference type="GO" id="GO:0010312">
    <property type="term" value="P:detoxification of zinc ion"/>
    <property type="evidence" value="ECO:0007669"/>
    <property type="project" value="TreeGrafter"/>
</dbReference>
<sequence length="531" mass="56306">ASQMFHLKKTHRLVLMILMAVGYFVVELVVGHLCDSMTLVADSFHMLSDVLALTVALGAVRMAKKPRDRRHTYGFQRAEILGTLVNTVMLVTLCFTIIMEAIHKLFEPKPVTQPKLIIGVGAGGLLINLIGILLFCGHSHGHSHGGSAGPVGDVDKLLQYKTVMVMSSMPDDSQQPAETNEHDGNGGAAAAASAAPTAAGGAAGEAGNSAAAANNEASDSRSGENGVGVPLLSDSGTEHQHHHSLHQHGNRLRRPSLGPSWLNSPAAAAAVPVNGDVGGGGPDGHGHGSAHSRTHGGQMNMHAAFLHIIGDTLGSVIVIISALILWLSGYSEMHKEPTAVLVNGTCLIEESPKVWLTYIDPVLSLLLVGIMLVSTVPLLLRALSILMQTVPQEICLDELRDKLEKIDGIIRIHDLHVWQLQSDCYIGTVHIRCRDLPDYITVSKEAKKIFHDFNIHCTTIQPEFSEHADCTDNEVSDSQCIIDCGNQCEARANCCATGAPATAPGAPASAPENSSTTDGVAGKAEQRQLPV</sequence>
<comment type="subcellular location">
    <subcellularLocation>
        <location evidence="1">Membrane</location>
        <topology evidence="1">Multi-pass membrane protein</topology>
    </subcellularLocation>
</comment>
<dbReference type="GO" id="GO:0006882">
    <property type="term" value="P:intracellular zinc ion homeostasis"/>
    <property type="evidence" value="ECO:0007669"/>
    <property type="project" value="TreeGrafter"/>
</dbReference>
<feature type="transmembrane region" description="Helical" evidence="9">
    <location>
        <begin position="39"/>
        <end position="60"/>
    </location>
</feature>
<dbReference type="InterPro" id="IPR027470">
    <property type="entry name" value="Cation_efflux_CTD"/>
</dbReference>
<feature type="compositionally biased region" description="Low complexity" evidence="8">
    <location>
        <begin position="263"/>
        <end position="275"/>
    </location>
</feature>
<keyword evidence="13" id="KW-1185">Reference proteome</keyword>
<dbReference type="Gene3D" id="1.20.1510.10">
    <property type="entry name" value="Cation efflux protein transmembrane domain"/>
    <property type="match status" value="2"/>
</dbReference>
<evidence type="ECO:0000256" key="4">
    <source>
        <dbReference type="ARBA" id="ARBA00022692"/>
    </source>
</evidence>
<dbReference type="Pfam" id="PF01545">
    <property type="entry name" value="Cation_efflux"/>
    <property type="match status" value="1"/>
</dbReference>
<dbReference type="SUPFAM" id="SSF161111">
    <property type="entry name" value="Cation efflux protein transmembrane domain-like"/>
    <property type="match status" value="1"/>
</dbReference>
<evidence type="ECO:0000256" key="5">
    <source>
        <dbReference type="ARBA" id="ARBA00022833"/>
    </source>
</evidence>
<comment type="similarity">
    <text evidence="2">Belongs to the cation diffusion facilitator (CDF) transporter (TC 2.A.4) family. SLC30A subfamily.</text>
</comment>
<evidence type="ECO:0000259" key="11">
    <source>
        <dbReference type="Pfam" id="PF16916"/>
    </source>
</evidence>
<name>A0A267FL80_9PLAT</name>
<dbReference type="EMBL" id="NIVC01000942">
    <property type="protein sequence ID" value="PAA74521.1"/>
    <property type="molecule type" value="Genomic_DNA"/>
</dbReference>
<dbReference type="InterPro" id="IPR027469">
    <property type="entry name" value="Cation_efflux_TMD_sf"/>
</dbReference>
<evidence type="ECO:0000313" key="13">
    <source>
        <dbReference type="Proteomes" id="UP000215902"/>
    </source>
</evidence>
<protein>
    <recommendedName>
        <fullName evidence="14">Cation efflux protein cytoplasmic domain-containing protein</fullName>
    </recommendedName>
</protein>
<feature type="domain" description="Cation efflux protein transmembrane" evidence="10">
    <location>
        <begin position="13"/>
        <end position="387"/>
    </location>
</feature>
<evidence type="ECO:0000256" key="2">
    <source>
        <dbReference type="ARBA" id="ARBA00008873"/>
    </source>
</evidence>
<organism evidence="12 13">
    <name type="scientific">Macrostomum lignano</name>
    <dbReference type="NCBI Taxonomy" id="282301"/>
    <lineage>
        <taxon>Eukaryota</taxon>
        <taxon>Metazoa</taxon>
        <taxon>Spiralia</taxon>
        <taxon>Lophotrochozoa</taxon>
        <taxon>Platyhelminthes</taxon>
        <taxon>Rhabditophora</taxon>
        <taxon>Macrostomorpha</taxon>
        <taxon>Macrostomida</taxon>
        <taxon>Macrostomidae</taxon>
        <taxon>Macrostomum</taxon>
    </lineage>
</organism>
<dbReference type="STRING" id="282301.A0A267FL80"/>